<name>A0A3B1BJQ2_9ZZZZ</name>
<feature type="domain" description="Dienelactone hydrolase" evidence="1">
    <location>
        <begin position="65"/>
        <end position="261"/>
    </location>
</feature>
<sequence>MFKRLSIVFSLLALLSAPSAVSETMDTMVMPNPKDYQDVMPKTFMGNMVEMSSDKTGRFYLYATGDKTSRAAIVLIHEWWGLNNQIRAVADQFARLGYAVYAVDIYDQRFTTYTRQASEWAQNIDKKRARAILETAITNIRARHKKIGVIGWCFGGGWSLQASLAQPDYVNATVIYYGMLESDPKILGRLKGSVLGIFASKDRWITPEKVDAFEKGLKTAGVKHIIKRYDAQHAFANFTRGKYAKGPARDAWKETVSFFEDNLR</sequence>
<accession>A0A3B1BJQ2</accession>
<evidence type="ECO:0000313" key="2">
    <source>
        <dbReference type="EMBL" id="VAX18209.1"/>
    </source>
</evidence>
<dbReference type="InterPro" id="IPR051049">
    <property type="entry name" value="Dienelactone_hydrolase-like"/>
</dbReference>
<proteinExistence type="predicted"/>
<gene>
    <name evidence="2" type="ORF">MNBD_NITROSPINAE02-774</name>
</gene>
<dbReference type="AlphaFoldDB" id="A0A3B1BJQ2"/>
<dbReference type="InterPro" id="IPR002925">
    <property type="entry name" value="Dienelactn_hydro"/>
</dbReference>
<organism evidence="2">
    <name type="scientific">hydrothermal vent metagenome</name>
    <dbReference type="NCBI Taxonomy" id="652676"/>
    <lineage>
        <taxon>unclassified sequences</taxon>
        <taxon>metagenomes</taxon>
        <taxon>ecological metagenomes</taxon>
    </lineage>
</organism>
<dbReference type="GO" id="GO:0016787">
    <property type="term" value="F:hydrolase activity"/>
    <property type="evidence" value="ECO:0007669"/>
    <property type="project" value="UniProtKB-KW"/>
</dbReference>
<evidence type="ECO:0000259" key="1">
    <source>
        <dbReference type="Pfam" id="PF01738"/>
    </source>
</evidence>
<dbReference type="SUPFAM" id="SSF53474">
    <property type="entry name" value="alpha/beta-Hydrolases"/>
    <property type="match status" value="1"/>
</dbReference>
<reference evidence="2" key="1">
    <citation type="submission" date="2018-06" db="EMBL/GenBank/DDBJ databases">
        <authorList>
            <person name="Zhirakovskaya E."/>
        </authorList>
    </citation>
    <scope>NUCLEOTIDE SEQUENCE</scope>
</reference>
<dbReference type="PANTHER" id="PTHR46623">
    <property type="entry name" value="CARBOXYMETHYLENEBUTENOLIDASE-RELATED"/>
    <property type="match status" value="1"/>
</dbReference>
<dbReference type="EMBL" id="UOGE01000033">
    <property type="protein sequence ID" value="VAX18209.1"/>
    <property type="molecule type" value="Genomic_DNA"/>
</dbReference>
<dbReference type="Gene3D" id="3.40.50.1820">
    <property type="entry name" value="alpha/beta hydrolase"/>
    <property type="match status" value="1"/>
</dbReference>
<dbReference type="PANTHER" id="PTHR46623:SF7">
    <property type="entry name" value="CARBOXYMETHYLENEBUTENOLIDASE"/>
    <property type="match status" value="1"/>
</dbReference>
<protein>
    <submittedName>
        <fullName evidence="2">Dienelactone hydrolase family protein</fullName>
    </submittedName>
</protein>
<dbReference type="Pfam" id="PF01738">
    <property type="entry name" value="DLH"/>
    <property type="match status" value="1"/>
</dbReference>
<dbReference type="InterPro" id="IPR029058">
    <property type="entry name" value="AB_hydrolase_fold"/>
</dbReference>
<keyword evidence="2" id="KW-0378">Hydrolase</keyword>